<comment type="caution">
    <text evidence="1">The sequence shown here is derived from an EMBL/GenBank/DDBJ whole genome shotgun (WGS) entry which is preliminary data.</text>
</comment>
<dbReference type="Proteomes" id="UP001164539">
    <property type="component" value="Chromosome 3"/>
</dbReference>
<gene>
    <name evidence="1" type="ORF">OWV82_006504</name>
</gene>
<keyword evidence="2" id="KW-1185">Reference proteome</keyword>
<name>A0ACC1YIX2_MELAZ</name>
<sequence>MLFYIKILFFVFYIRIVFTVNSFFSPNAIDPKIKFACQLTLSLPTPRTPPSACRHQACCCLLQFSAIITACNGQKVPLIYVRWTDVPDDILEYIWREVQDNTNASDEYKPYCLRTVGDRWKDWKARVKQKWYTPFIHCLYINKMKKKGEKIDRMSLYIETLYKDEWNYT</sequence>
<evidence type="ECO:0000313" key="1">
    <source>
        <dbReference type="EMBL" id="KAJ4723094.1"/>
    </source>
</evidence>
<proteinExistence type="predicted"/>
<organism evidence="1 2">
    <name type="scientific">Melia azedarach</name>
    <name type="common">Chinaberry tree</name>
    <dbReference type="NCBI Taxonomy" id="155640"/>
    <lineage>
        <taxon>Eukaryota</taxon>
        <taxon>Viridiplantae</taxon>
        <taxon>Streptophyta</taxon>
        <taxon>Embryophyta</taxon>
        <taxon>Tracheophyta</taxon>
        <taxon>Spermatophyta</taxon>
        <taxon>Magnoliopsida</taxon>
        <taxon>eudicotyledons</taxon>
        <taxon>Gunneridae</taxon>
        <taxon>Pentapetalae</taxon>
        <taxon>rosids</taxon>
        <taxon>malvids</taxon>
        <taxon>Sapindales</taxon>
        <taxon>Meliaceae</taxon>
        <taxon>Melia</taxon>
    </lineage>
</organism>
<accession>A0ACC1YIX2</accession>
<reference evidence="1 2" key="1">
    <citation type="journal article" date="2023" name="Science">
        <title>Complex scaffold remodeling in plant triterpene biosynthesis.</title>
        <authorList>
            <person name="De La Pena R."/>
            <person name="Hodgson H."/>
            <person name="Liu J.C."/>
            <person name="Stephenson M.J."/>
            <person name="Martin A.C."/>
            <person name="Owen C."/>
            <person name="Harkess A."/>
            <person name="Leebens-Mack J."/>
            <person name="Jimenez L.E."/>
            <person name="Osbourn A."/>
            <person name="Sattely E.S."/>
        </authorList>
    </citation>
    <scope>NUCLEOTIDE SEQUENCE [LARGE SCALE GENOMIC DNA]</scope>
    <source>
        <strain evidence="2">cv. JPN11</strain>
        <tissue evidence="1">Leaf</tissue>
    </source>
</reference>
<protein>
    <submittedName>
        <fullName evidence="1">Plant transposase</fullName>
    </submittedName>
</protein>
<evidence type="ECO:0000313" key="2">
    <source>
        <dbReference type="Proteomes" id="UP001164539"/>
    </source>
</evidence>
<dbReference type="EMBL" id="CM051396">
    <property type="protein sequence ID" value="KAJ4723094.1"/>
    <property type="molecule type" value="Genomic_DNA"/>
</dbReference>